<organism evidence="2 3">
    <name type="scientific">Mucilaginibacter agri</name>
    <dbReference type="NCBI Taxonomy" id="2695265"/>
    <lineage>
        <taxon>Bacteria</taxon>
        <taxon>Pseudomonadati</taxon>
        <taxon>Bacteroidota</taxon>
        <taxon>Sphingobacteriia</taxon>
        <taxon>Sphingobacteriales</taxon>
        <taxon>Sphingobacteriaceae</taxon>
        <taxon>Mucilaginibacter</taxon>
    </lineage>
</organism>
<comment type="caution">
    <text evidence="2">The sequence shown here is derived from an EMBL/GenBank/DDBJ whole genome shotgun (WGS) entry which is preliminary data.</text>
</comment>
<dbReference type="AlphaFoldDB" id="A0A966DWC8"/>
<dbReference type="Pfam" id="PF11790">
    <property type="entry name" value="Glyco_hydro_cc"/>
    <property type="match status" value="1"/>
</dbReference>
<dbReference type="Proteomes" id="UP000638732">
    <property type="component" value="Unassembled WGS sequence"/>
</dbReference>
<evidence type="ECO:0000313" key="3">
    <source>
        <dbReference type="Proteomes" id="UP000638732"/>
    </source>
</evidence>
<feature type="domain" description="Asl1-like glycosyl hydrolase catalytic" evidence="1">
    <location>
        <begin position="269"/>
        <end position="386"/>
    </location>
</feature>
<name>A0A966DWC8_9SPHI</name>
<dbReference type="SUPFAM" id="SSF51445">
    <property type="entry name" value="(Trans)glycosidases"/>
    <property type="match status" value="1"/>
</dbReference>
<dbReference type="InterPro" id="IPR024655">
    <property type="entry name" value="Asl1_glyco_hydro_catalytic"/>
</dbReference>
<accession>A0A966DWC8</accession>
<proteinExistence type="predicted"/>
<reference evidence="2" key="2">
    <citation type="submission" date="2020-10" db="EMBL/GenBank/DDBJ databases">
        <title>Mucilaginibacter sp. nov., isolated from soil.</title>
        <authorList>
            <person name="Jeon C.O."/>
        </authorList>
    </citation>
    <scope>NUCLEOTIDE SEQUENCE</scope>
    <source>
        <strain evidence="2">R11</strain>
    </source>
</reference>
<reference evidence="2" key="1">
    <citation type="submission" date="2020-01" db="EMBL/GenBank/DDBJ databases">
        <authorList>
            <person name="Seo Y.L."/>
        </authorList>
    </citation>
    <scope>NUCLEOTIDE SEQUENCE</scope>
    <source>
        <strain evidence="2">R11</strain>
    </source>
</reference>
<sequence>MTAVPDSLSGLPLIKTANDDKANTSASFLSFTLTNKSTVYVGYDARSTKLPTWLSGWTKLAATVATDDVKMGSFVLYSKSYNAGTVTLGGTMASPAAGALCNYIVFTRTTSNASAEIQPVNSNLAFGINGHSLGSDPYLEVGIDQQVALLKQMGMTYYRQDINFKTDGSMSSLNSFIPIYNATKAAGISILPMVYTTTLDYNQSESANYAAGHLKGAAVASKNSQYFKYYELGNELDNKAIVSGNGDKTTDYNLSKFKVIAAYLKGMDDGIKSVQPTAQTMIDASWLHFAYMQMLIDYGVKFDIVAWHWYSEMEKVAPKNPLKVTDITVKLSSLFSKPIWFTEVGQRYSNVADIEQQQNDFITSFYKKAKANPRVGALLLYELFDEPQKSANQLEANYGLIKWNSNMTKWTPKTVVNSLTVK</sequence>
<evidence type="ECO:0000259" key="1">
    <source>
        <dbReference type="Pfam" id="PF11790"/>
    </source>
</evidence>
<gene>
    <name evidence="2" type="ORF">GSY63_23755</name>
</gene>
<protein>
    <recommendedName>
        <fullName evidence="1">Asl1-like glycosyl hydrolase catalytic domain-containing protein</fullName>
    </recommendedName>
</protein>
<evidence type="ECO:0000313" key="2">
    <source>
        <dbReference type="EMBL" id="NCD72401.1"/>
    </source>
</evidence>
<dbReference type="RefSeq" id="WP_166588347.1">
    <property type="nucleotide sequence ID" value="NZ_WWEO01000045.1"/>
</dbReference>
<dbReference type="InterPro" id="IPR017853">
    <property type="entry name" value="GH"/>
</dbReference>
<dbReference type="EMBL" id="WWEO01000045">
    <property type="protein sequence ID" value="NCD72401.1"/>
    <property type="molecule type" value="Genomic_DNA"/>
</dbReference>
<keyword evidence="3" id="KW-1185">Reference proteome</keyword>
<dbReference type="Gene3D" id="3.20.20.80">
    <property type="entry name" value="Glycosidases"/>
    <property type="match status" value="1"/>
</dbReference>